<dbReference type="InterPro" id="IPR036787">
    <property type="entry name" value="T_IF-3_N_sf"/>
</dbReference>
<comment type="similarity">
    <text evidence="1">Belongs to the IF-3 family.</text>
</comment>
<dbReference type="InterPro" id="IPR001288">
    <property type="entry name" value="Translation_initiation_fac_3"/>
</dbReference>
<comment type="caution">
    <text evidence="8">The sequence shown here is derived from an EMBL/GenBank/DDBJ whole genome shotgun (WGS) entry which is preliminary data.</text>
</comment>
<evidence type="ECO:0000256" key="1">
    <source>
        <dbReference type="ARBA" id="ARBA00005439"/>
    </source>
</evidence>
<dbReference type="SUPFAM" id="SSF55200">
    <property type="entry name" value="Translation initiation factor IF3, C-terminal domain"/>
    <property type="match status" value="1"/>
</dbReference>
<reference evidence="9" key="1">
    <citation type="journal article" date="2019" name="Int. J. Syst. Evol. Microbiol.">
        <title>The Global Catalogue of Microorganisms (GCM) 10K type strain sequencing project: providing services to taxonomists for standard genome sequencing and annotation.</title>
        <authorList>
            <consortium name="The Broad Institute Genomics Platform"/>
            <consortium name="The Broad Institute Genome Sequencing Center for Infectious Disease"/>
            <person name="Wu L."/>
            <person name="Ma J."/>
        </authorList>
    </citation>
    <scope>NUCLEOTIDE SEQUENCE [LARGE SCALE GENOMIC DNA]</scope>
    <source>
        <strain evidence="9">CGMCC 1.3240</strain>
    </source>
</reference>
<dbReference type="PANTHER" id="PTHR10938:SF0">
    <property type="entry name" value="TRANSLATION INITIATION FACTOR IF-3, MITOCHONDRIAL"/>
    <property type="match status" value="1"/>
</dbReference>
<evidence type="ECO:0000256" key="2">
    <source>
        <dbReference type="ARBA" id="ARBA00022540"/>
    </source>
</evidence>
<dbReference type="Gene3D" id="3.30.110.10">
    <property type="entry name" value="Translation initiation factor 3 (IF-3), C-terminal domain"/>
    <property type="match status" value="1"/>
</dbReference>
<dbReference type="SUPFAM" id="SSF54364">
    <property type="entry name" value="Translation initiation factor IF3, N-terminal domain"/>
    <property type="match status" value="1"/>
</dbReference>
<dbReference type="GO" id="GO:0003743">
    <property type="term" value="F:translation initiation factor activity"/>
    <property type="evidence" value="ECO:0007669"/>
    <property type="project" value="UniProtKB-KW"/>
</dbReference>
<dbReference type="Pfam" id="PF00707">
    <property type="entry name" value="IF3_C"/>
    <property type="match status" value="1"/>
</dbReference>
<evidence type="ECO:0000313" key="8">
    <source>
        <dbReference type="EMBL" id="MFC5650067.1"/>
    </source>
</evidence>
<dbReference type="RefSeq" id="WP_379188619.1">
    <property type="nucleotide sequence ID" value="NZ_JBHSOW010000044.1"/>
</dbReference>
<dbReference type="InterPro" id="IPR036788">
    <property type="entry name" value="T_IF-3_C_sf"/>
</dbReference>
<evidence type="ECO:0000313" key="9">
    <source>
        <dbReference type="Proteomes" id="UP001596047"/>
    </source>
</evidence>
<protein>
    <recommendedName>
        <fullName evidence="4">Translation initiation factor IF-3</fullName>
    </recommendedName>
</protein>
<evidence type="ECO:0000256" key="4">
    <source>
        <dbReference type="NCBIfam" id="TIGR00168"/>
    </source>
</evidence>
<feature type="compositionally biased region" description="Basic and acidic residues" evidence="5">
    <location>
        <begin position="65"/>
        <end position="80"/>
    </location>
</feature>
<dbReference type="EMBL" id="JBHSOW010000044">
    <property type="protein sequence ID" value="MFC5650067.1"/>
    <property type="molecule type" value="Genomic_DNA"/>
</dbReference>
<dbReference type="InterPro" id="IPR019815">
    <property type="entry name" value="Translation_initiation_fac_3_C"/>
</dbReference>
<feature type="domain" description="Translation initiation factor 3 N-terminal" evidence="7">
    <location>
        <begin position="3"/>
        <end position="71"/>
    </location>
</feature>
<feature type="region of interest" description="Disordered" evidence="5">
    <location>
        <begin position="54"/>
        <end position="80"/>
    </location>
</feature>
<sequence>MIMNEQIKASEVQLTGLNGEDLGIVSRAEALLLAKRHKVDLVCTSLMSSPPPCKLMSKGAAKQSKNVEKRQASKQDQPAKVKEIRLTPHIEEHDYDTKLRQSQKLLASGNAVELVVRIQGKEGPRAKELLERALKDLADIGKKQTGIQVSGKQAAVRVLPV</sequence>
<keyword evidence="9" id="KW-1185">Reference proteome</keyword>
<evidence type="ECO:0000256" key="3">
    <source>
        <dbReference type="ARBA" id="ARBA00022917"/>
    </source>
</evidence>
<feature type="domain" description="Translation initiation factor 3 C-terminal" evidence="6">
    <location>
        <begin position="80"/>
        <end position="158"/>
    </location>
</feature>
<gene>
    <name evidence="8" type="primary">infC</name>
    <name evidence="8" type="ORF">ACFPYJ_13235</name>
</gene>
<dbReference type="NCBIfam" id="TIGR00168">
    <property type="entry name" value="infC"/>
    <property type="match status" value="1"/>
</dbReference>
<dbReference type="Pfam" id="PF05198">
    <property type="entry name" value="IF3_N"/>
    <property type="match status" value="1"/>
</dbReference>
<evidence type="ECO:0000259" key="7">
    <source>
        <dbReference type="Pfam" id="PF05198"/>
    </source>
</evidence>
<proteinExistence type="inferred from homology"/>
<organism evidence="8 9">
    <name type="scientific">Paenibacillus solisilvae</name>
    <dbReference type="NCBI Taxonomy" id="2486751"/>
    <lineage>
        <taxon>Bacteria</taxon>
        <taxon>Bacillati</taxon>
        <taxon>Bacillota</taxon>
        <taxon>Bacilli</taxon>
        <taxon>Bacillales</taxon>
        <taxon>Paenibacillaceae</taxon>
        <taxon>Paenibacillus</taxon>
    </lineage>
</organism>
<keyword evidence="2 8" id="KW-0396">Initiation factor</keyword>
<accession>A0ABW0VW10</accession>
<name>A0ABW0VW10_9BACL</name>
<dbReference type="InterPro" id="IPR019814">
    <property type="entry name" value="Translation_initiation_fac_3_N"/>
</dbReference>
<keyword evidence="3" id="KW-0648">Protein biosynthesis</keyword>
<dbReference type="Gene3D" id="3.10.20.80">
    <property type="entry name" value="Translation initiation factor 3 (IF-3), N-terminal domain"/>
    <property type="match status" value="1"/>
</dbReference>
<evidence type="ECO:0000256" key="5">
    <source>
        <dbReference type="SAM" id="MobiDB-lite"/>
    </source>
</evidence>
<evidence type="ECO:0000259" key="6">
    <source>
        <dbReference type="Pfam" id="PF00707"/>
    </source>
</evidence>
<dbReference type="PANTHER" id="PTHR10938">
    <property type="entry name" value="TRANSLATION INITIATION FACTOR IF-3"/>
    <property type="match status" value="1"/>
</dbReference>
<dbReference type="Proteomes" id="UP001596047">
    <property type="component" value="Unassembled WGS sequence"/>
</dbReference>